<dbReference type="HAMAP" id="MF_00255">
    <property type="entry name" value="Gly_tRNA_synth_beta"/>
    <property type="match status" value="1"/>
</dbReference>
<dbReference type="Proteomes" id="UP000247498">
    <property type="component" value="Unassembled WGS sequence"/>
</dbReference>
<dbReference type="InterPro" id="IPR006194">
    <property type="entry name" value="Gly-tRNA-synth_heterodimer"/>
</dbReference>
<keyword evidence="5" id="KW-0067">ATP-binding</keyword>
<evidence type="ECO:0000256" key="6">
    <source>
        <dbReference type="ARBA" id="ARBA00022917"/>
    </source>
</evidence>
<dbReference type="SUPFAM" id="SSF55681">
    <property type="entry name" value="Class II aaRS and biotin synthetases"/>
    <property type="match status" value="1"/>
</dbReference>
<evidence type="ECO:0000313" key="11">
    <source>
        <dbReference type="Proteomes" id="UP000247498"/>
    </source>
</evidence>
<keyword evidence="11" id="KW-1185">Reference proteome</keyword>
<evidence type="ECO:0000256" key="4">
    <source>
        <dbReference type="ARBA" id="ARBA00022741"/>
    </source>
</evidence>
<gene>
    <name evidence="10" type="ORF">Rsub_02921</name>
</gene>
<dbReference type="Pfam" id="PF02091">
    <property type="entry name" value="tRNA-synt_2e"/>
    <property type="match status" value="1"/>
</dbReference>
<evidence type="ECO:0000256" key="1">
    <source>
        <dbReference type="ARBA" id="ARBA00008226"/>
    </source>
</evidence>
<keyword evidence="6" id="KW-0648">Protein biosynthesis</keyword>
<comment type="caution">
    <text evidence="10">The sequence shown here is derived from an EMBL/GenBank/DDBJ whole genome shotgun (WGS) entry which is preliminary data.</text>
</comment>
<dbReference type="Gene3D" id="3.30.930.10">
    <property type="entry name" value="Bira Bifunctional Protein, Domain 2"/>
    <property type="match status" value="1"/>
</dbReference>
<dbReference type="STRING" id="307507.A0A2V0NQ28"/>
<dbReference type="GO" id="GO:0006426">
    <property type="term" value="P:glycyl-tRNA aminoacylation"/>
    <property type="evidence" value="ECO:0007669"/>
    <property type="project" value="InterPro"/>
</dbReference>
<dbReference type="PROSITE" id="PS50861">
    <property type="entry name" value="AA_TRNA_LIGASE_II_GLYAB"/>
    <property type="match status" value="2"/>
</dbReference>
<organism evidence="10 11">
    <name type="scientific">Raphidocelis subcapitata</name>
    <dbReference type="NCBI Taxonomy" id="307507"/>
    <lineage>
        <taxon>Eukaryota</taxon>
        <taxon>Viridiplantae</taxon>
        <taxon>Chlorophyta</taxon>
        <taxon>core chlorophytes</taxon>
        <taxon>Chlorophyceae</taxon>
        <taxon>CS clade</taxon>
        <taxon>Sphaeropleales</taxon>
        <taxon>Selenastraceae</taxon>
        <taxon>Raphidocelis</taxon>
    </lineage>
</organism>
<feature type="compositionally biased region" description="Pro residues" evidence="9">
    <location>
        <begin position="427"/>
        <end position="438"/>
    </location>
</feature>
<dbReference type="GO" id="GO:0009570">
    <property type="term" value="C:chloroplast stroma"/>
    <property type="evidence" value="ECO:0007669"/>
    <property type="project" value="TreeGrafter"/>
</dbReference>
<feature type="compositionally biased region" description="Low complexity" evidence="9">
    <location>
        <begin position="1"/>
        <end position="25"/>
    </location>
</feature>
<dbReference type="InterPro" id="IPR045864">
    <property type="entry name" value="aa-tRNA-synth_II/BPL/LPL"/>
</dbReference>
<dbReference type="PANTHER" id="PTHR30075:SF2">
    <property type="entry name" value="GLYCINE--TRNA LIGASE, CHLOROPLASTIC_MITOCHONDRIAL 2"/>
    <property type="match status" value="1"/>
</dbReference>
<accession>A0A2V0NQ28</accession>
<dbReference type="FunCoup" id="A0A2V0NQ28">
    <property type="interactions" value="633"/>
</dbReference>
<dbReference type="HAMAP" id="MF_00254">
    <property type="entry name" value="Gly_tRNA_synth_alpha"/>
    <property type="match status" value="1"/>
</dbReference>
<dbReference type="FunFam" id="3.30.930.10:FF:000006">
    <property type="entry name" value="Glycine--tRNA ligase alpha subunit"/>
    <property type="match status" value="1"/>
</dbReference>
<dbReference type="AlphaFoldDB" id="A0A2V0NQ28"/>
<comment type="catalytic activity">
    <reaction evidence="8">
        <text>tRNA(Gly) + glycine + ATP = glycyl-tRNA(Gly) + AMP + diphosphate</text>
        <dbReference type="Rhea" id="RHEA:16013"/>
        <dbReference type="Rhea" id="RHEA-COMP:9664"/>
        <dbReference type="Rhea" id="RHEA-COMP:9683"/>
        <dbReference type="ChEBI" id="CHEBI:30616"/>
        <dbReference type="ChEBI" id="CHEBI:33019"/>
        <dbReference type="ChEBI" id="CHEBI:57305"/>
        <dbReference type="ChEBI" id="CHEBI:78442"/>
        <dbReference type="ChEBI" id="CHEBI:78522"/>
        <dbReference type="ChEBI" id="CHEBI:456215"/>
        <dbReference type="EC" id="6.1.1.14"/>
    </reaction>
</comment>
<evidence type="ECO:0000256" key="2">
    <source>
        <dbReference type="ARBA" id="ARBA00012829"/>
    </source>
</evidence>
<proteinExistence type="inferred from homology"/>
<dbReference type="InParanoid" id="A0A2V0NQ28"/>
<feature type="region of interest" description="Disordered" evidence="9">
    <location>
        <begin position="1"/>
        <end position="32"/>
    </location>
</feature>
<evidence type="ECO:0000256" key="3">
    <source>
        <dbReference type="ARBA" id="ARBA00022598"/>
    </source>
</evidence>
<dbReference type="NCBIfam" id="TIGR00388">
    <property type="entry name" value="glyQ"/>
    <property type="match status" value="1"/>
</dbReference>
<keyword evidence="4" id="KW-0547">Nucleotide-binding</keyword>
<dbReference type="NCBIfam" id="TIGR00211">
    <property type="entry name" value="glyS"/>
    <property type="match status" value="1"/>
</dbReference>
<dbReference type="PANTHER" id="PTHR30075">
    <property type="entry name" value="GLYCYL-TRNA SYNTHETASE"/>
    <property type="match status" value="1"/>
</dbReference>
<feature type="region of interest" description="Disordered" evidence="9">
    <location>
        <begin position="98"/>
        <end position="121"/>
    </location>
</feature>
<name>A0A2V0NQ28_9CHLO</name>
<evidence type="ECO:0000256" key="7">
    <source>
        <dbReference type="ARBA" id="ARBA00023146"/>
    </source>
</evidence>
<evidence type="ECO:0000256" key="8">
    <source>
        <dbReference type="ARBA" id="ARBA00047937"/>
    </source>
</evidence>
<sequence length="1142" mass="120117">MSSGLLSRSASSSSSRSAALAQAAAPGVPSMRPGLRRALCALSSGRGAALRPAAAAAAVGPASPPPAAAALRRRALCAAPAPGPARWPAAARALSSSPPRAVADARAPAASPAAPAADGKAAGNGAAAAAGAAEAPTFQDAIRRLQDYWASLGCVVWMPHNTEVGAGTMNPATFLRVLGPEPWNVAYPEPSVRPDDSRYGDNPNRVQRHTQFQVILKPDPGNAQELYLGSLEALGIDTKKHDVRFVEDNWESPVLGAWGLGWEVWLDGMEVTQFTYFQQAGGKVLDVPAVEITYGLERILMARQGVSHFKDIRYNGAVTYGELFLQNEYEMSCYNLDEADVGEQRQRFALFDAEARRLLSKRLPVPAYDHLLKLSHTFNVLDARGAVGVTERADCFATMRALAREVTGLWLERREEQGYPLGLVAPPEAPKPGKPPAPAAGGAGAGARSFVLEVGSEELPPDDVLSGMEQLRERVPALLERLRLPHGAVRVHGTPRRLAVVVEGLAARQEAREARLRGPPAKAAFDAAGKPTKALEGFCKKNGASPGDVAVEADPKGVDYCWVTVNDAGRSAAEALVEELPGLVGSISFKKSMRWRGETAYSRPMRWLLALHGDTPLPFAYGPLLASATTRVLRNDARPERAVASAEDYEADLAGAGISLDLAARRGAIWEAAQAAAAEVGGSIPEACRGDLLDEVANLVESPTVVRGAFDPAFLQLPEEVLVMVMRKHQRYFPVFAPASGSSPGGLLPAFITVANGPVDAAAVAAGNEAVLRARFEDAAFFYREDLKSTLEELRPKLAGTLFQRDLGTLLDKTDRVAALTPHLADAMGLGAAKAVALKAAELARADLATATVTEMTALAGTMGRHYALKQGLPPAVAEAIFEAALPRQSGDALPASDAGVIVAVAERLDSLVGLVAAVGAPSATADPYGLRRAAYGMLQTLVTNNVGLSLSDAVALAADAQPLAVSAEARAAAVDFVTKRLEQLLIDGGVSPEAVRAVLAERGDNPALAARTAGELQAALNAPEPSPLRAAMTALSRPTRIVRGKQIDPAWAVDPSKFDCGEERALHAAYLEAARKLQPGSQGVPEWLAAVSGLAGPIDAFFEGVFVMTDDEAVRRNRLALLRDVAGVSAGFFDLAQLPGF</sequence>
<comment type="similarity">
    <text evidence="1">Belongs to the class-II aminoacyl-tRNA synthetase family.</text>
</comment>
<keyword evidence="3" id="KW-0436">Ligase</keyword>
<dbReference type="GO" id="GO:0005739">
    <property type="term" value="C:mitochondrion"/>
    <property type="evidence" value="ECO:0007669"/>
    <property type="project" value="TreeGrafter"/>
</dbReference>
<dbReference type="GO" id="GO:0004820">
    <property type="term" value="F:glycine-tRNA ligase activity"/>
    <property type="evidence" value="ECO:0007669"/>
    <property type="project" value="UniProtKB-EC"/>
</dbReference>
<evidence type="ECO:0000313" key="10">
    <source>
        <dbReference type="EMBL" id="GBF89751.1"/>
    </source>
</evidence>
<feature type="region of interest" description="Disordered" evidence="9">
    <location>
        <begin position="425"/>
        <end position="444"/>
    </location>
</feature>
<protein>
    <recommendedName>
        <fullName evidence="2">glycine--tRNA ligase</fullName>
        <ecNumber evidence="2">6.1.1.14</ecNumber>
    </recommendedName>
</protein>
<reference evidence="10 11" key="1">
    <citation type="journal article" date="2018" name="Sci. Rep.">
        <title>Raphidocelis subcapitata (=Pseudokirchneriella subcapitata) provides an insight into genome evolution and environmental adaptations in the Sphaeropleales.</title>
        <authorList>
            <person name="Suzuki S."/>
            <person name="Yamaguchi H."/>
            <person name="Nakajima N."/>
            <person name="Kawachi M."/>
        </authorList>
    </citation>
    <scope>NUCLEOTIDE SEQUENCE [LARGE SCALE GENOMIC DNA]</scope>
    <source>
        <strain evidence="10 11">NIES-35</strain>
    </source>
</reference>
<dbReference type="GO" id="GO:0005524">
    <property type="term" value="F:ATP binding"/>
    <property type="evidence" value="ECO:0007669"/>
    <property type="project" value="UniProtKB-KW"/>
</dbReference>
<evidence type="ECO:0000256" key="9">
    <source>
        <dbReference type="SAM" id="MobiDB-lite"/>
    </source>
</evidence>
<keyword evidence="7" id="KW-0030">Aminoacyl-tRNA synthetase</keyword>
<evidence type="ECO:0000256" key="5">
    <source>
        <dbReference type="ARBA" id="ARBA00022840"/>
    </source>
</evidence>
<dbReference type="PRINTS" id="PR01044">
    <property type="entry name" value="TRNASYNTHGA"/>
</dbReference>
<dbReference type="NCBIfam" id="NF006827">
    <property type="entry name" value="PRK09348.1"/>
    <property type="match status" value="1"/>
</dbReference>
<dbReference type="Pfam" id="PF02092">
    <property type="entry name" value="tRNA_synt_2f"/>
    <property type="match status" value="1"/>
</dbReference>
<dbReference type="EMBL" id="BDRX01000012">
    <property type="protein sequence ID" value="GBF89751.1"/>
    <property type="molecule type" value="Genomic_DNA"/>
</dbReference>
<dbReference type="Gene3D" id="1.20.58.180">
    <property type="entry name" value="Class II aaRS and biotin synthetases, domain 2"/>
    <property type="match status" value="1"/>
</dbReference>
<dbReference type="EC" id="6.1.1.14" evidence="2"/>
<dbReference type="InterPro" id="IPR002310">
    <property type="entry name" value="Gly-tRNA_ligase_asu"/>
</dbReference>
<dbReference type="OrthoDB" id="1545at2759"/>
<dbReference type="SUPFAM" id="SSF109604">
    <property type="entry name" value="HD-domain/PDEase-like"/>
    <property type="match status" value="1"/>
</dbReference>
<dbReference type="InterPro" id="IPR015944">
    <property type="entry name" value="Gly-tRNA-synth_bsu"/>
</dbReference>